<dbReference type="Proteomes" id="UP000054359">
    <property type="component" value="Unassembled WGS sequence"/>
</dbReference>
<evidence type="ECO:0000259" key="7">
    <source>
        <dbReference type="PROSITE" id="PS51362"/>
    </source>
</evidence>
<evidence type="ECO:0000256" key="2">
    <source>
        <dbReference type="ARBA" id="ARBA00006656"/>
    </source>
</evidence>
<keyword evidence="3" id="KW-0964">Secreted</keyword>
<keyword evidence="9" id="KW-1185">Reference proteome</keyword>
<evidence type="ECO:0000256" key="3">
    <source>
        <dbReference type="ARBA" id="ARBA00022525"/>
    </source>
</evidence>
<dbReference type="InterPro" id="IPR017948">
    <property type="entry name" value="TGFb_CS"/>
</dbReference>
<sequence>MKPLLLIAEAAENNTFKADWLSSKMESMIIYPMPENISCGNNIFPCIRFDFLLSGNVDLETFTSAEIWLFKTGINESIRVYEAVTDVSVKYLNANFSLLNKDKSRSEDHWIKFKIPVSSFRGNFGKNRILSIQVTYGENVTSKEHPVSQTGREKPFIILQGYNKEASYRSRRSTSSCVDGSNCCRENFYLNFAEIGWDNWILHPEGYDANFCRGRCFNDLSNTRFYHSAVLLSYIRDNKDIAEEIGLNMCCTPSVMSPISIIYQNEEGIFYHKSIENMKVESCDCA</sequence>
<dbReference type="EMBL" id="KK114545">
    <property type="protein sequence ID" value="KFM62674.1"/>
    <property type="molecule type" value="Genomic_DNA"/>
</dbReference>
<dbReference type="PANTHER" id="PTHR11848">
    <property type="entry name" value="TGF-BETA FAMILY"/>
    <property type="match status" value="1"/>
</dbReference>
<evidence type="ECO:0000256" key="5">
    <source>
        <dbReference type="ARBA" id="ARBA00023157"/>
    </source>
</evidence>
<evidence type="ECO:0000256" key="1">
    <source>
        <dbReference type="ARBA" id="ARBA00004613"/>
    </source>
</evidence>
<dbReference type="SUPFAM" id="SSF57501">
    <property type="entry name" value="Cystine-knot cytokines"/>
    <property type="match status" value="1"/>
</dbReference>
<protein>
    <submittedName>
        <fullName evidence="8">Inhibin beta E chain</fullName>
    </submittedName>
</protein>
<keyword evidence="4 6" id="KW-0339">Growth factor</keyword>
<keyword evidence="5" id="KW-1015">Disulfide bond</keyword>
<dbReference type="PROSITE" id="PS00250">
    <property type="entry name" value="TGF_BETA_1"/>
    <property type="match status" value="1"/>
</dbReference>
<feature type="non-terminal residue" evidence="8">
    <location>
        <position position="286"/>
    </location>
</feature>
<dbReference type="OMA" id="WIVQPEG"/>
<comment type="similarity">
    <text evidence="2 6">Belongs to the TGF-beta family.</text>
</comment>
<dbReference type="GO" id="GO:0005615">
    <property type="term" value="C:extracellular space"/>
    <property type="evidence" value="ECO:0007669"/>
    <property type="project" value="TreeGrafter"/>
</dbReference>
<dbReference type="InterPro" id="IPR029034">
    <property type="entry name" value="Cystine-knot_cytokine"/>
</dbReference>
<dbReference type="OrthoDB" id="6413209at2759"/>
<dbReference type="PANTHER" id="PTHR11848:SF298">
    <property type="entry name" value="DAWDLE, ISOFORM A"/>
    <property type="match status" value="1"/>
</dbReference>
<dbReference type="Gene3D" id="2.10.90.10">
    <property type="entry name" value="Cystine-knot cytokines"/>
    <property type="match status" value="1"/>
</dbReference>
<name>A0A087TC35_STEMI</name>
<dbReference type="InterPro" id="IPR001839">
    <property type="entry name" value="TGF-b_C"/>
</dbReference>
<dbReference type="Pfam" id="PF00019">
    <property type="entry name" value="TGF_beta"/>
    <property type="match status" value="1"/>
</dbReference>
<dbReference type="STRING" id="407821.A0A087TC35"/>
<dbReference type="PRINTS" id="PR00669">
    <property type="entry name" value="INHIBINA"/>
</dbReference>
<feature type="domain" description="TGF-beta family profile" evidence="7">
    <location>
        <begin position="169"/>
        <end position="286"/>
    </location>
</feature>
<organism evidence="8 9">
    <name type="scientific">Stegodyphus mimosarum</name>
    <name type="common">African social velvet spider</name>
    <dbReference type="NCBI Taxonomy" id="407821"/>
    <lineage>
        <taxon>Eukaryota</taxon>
        <taxon>Metazoa</taxon>
        <taxon>Ecdysozoa</taxon>
        <taxon>Arthropoda</taxon>
        <taxon>Chelicerata</taxon>
        <taxon>Arachnida</taxon>
        <taxon>Araneae</taxon>
        <taxon>Araneomorphae</taxon>
        <taxon>Entelegynae</taxon>
        <taxon>Eresoidea</taxon>
        <taxon>Eresidae</taxon>
        <taxon>Stegodyphus</taxon>
    </lineage>
</organism>
<dbReference type="PROSITE" id="PS51362">
    <property type="entry name" value="TGF_BETA_2"/>
    <property type="match status" value="1"/>
</dbReference>
<evidence type="ECO:0000313" key="9">
    <source>
        <dbReference type="Proteomes" id="UP000054359"/>
    </source>
</evidence>
<evidence type="ECO:0000313" key="8">
    <source>
        <dbReference type="EMBL" id="KFM62674.1"/>
    </source>
</evidence>
<dbReference type="SMART" id="SM00204">
    <property type="entry name" value="TGFB"/>
    <property type="match status" value="1"/>
</dbReference>
<dbReference type="GO" id="GO:0008083">
    <property type="term" value="F:growth factor activity"/>
    <property type="evidence" value="ECO:0007669"/>
    <property type="project" value="UniProtKB-KW"/>
</dbReference>
<dbReference type="InterPro" id="IPR015615">
    <property type="entry name" value="TGF-beta-rel"/>
</dbReference>
<dbReference type="AlphaFoldDB" id="A0A087TC35"/>
<gene>
    <name evidence="8" type="ORF">X975_16320</name>
</gene>
<comment type="subcellular location">
    <subcellularLocation>
        <location evidence="1">Secreted</location>
    </subcellularLocation>
</comment>
<reference evidence="8 9" key="1">
    <citation type="submission" date="2013-11" db="EMBL/GenBank/DDBJ databases">
        <title>Genome sequencing of Stegodyphus mimosarum.</title>
        <authorList>
            <person name="Bechsgaard J."/>
        </authorList>
    </citation>
    <scope>NUCLEOTIDE SEQUENCE [LARGE SCALE GENOMIC DNA]</scope>
</reference>
<proteinExistence type="inferred from homology"/>
<accession>A0A087TC35</accession>
<evidence type="ECO:0000256" key="6">
    <source>
        <dbReference type="RuleBase" id="RU000354"/>
    </source>
</evidence>
<dbReference type="CDD" id="cd13752">
    <property type="entry name" value="TGF_beta_INHB"/>
    <property type="match status" value="1"/>
</dbReference>
<dbReference type="GO" id="GO:0005125">
    <property type="term" value="F:cytokine activity"/>
    <property type="evidence" value="ECO:0007669"/>
    <property type="project" value="TreeGrafter"/>
</dbReference>
<evidence type="ECO:0000256" key="4">
    <source>
        <dbReference type="ARBA" id="ARBA00023030"/>
    </source>
</evidence>